<sequence length="649" mass="72168">MTASGINVANIDSDVRPQDDLFRHVNGGWLRNTPIPEDRAREGSFSQLADAAELAVRRIVEDAAAETDDDGDRFRLGALFADFMDTEHLSRQAGAPVQPLLEEIDGAAAVMDIVRLDAELTRAGAAGLVLPYVSNDAGNPERYLLHLYQSGLGLPDESYYREAKFEEARLGYVELLHQLFELAGRPESRAAAASVFDLEARLASSHMDTVTKRNPQATYNLRTTATLIKDAPQLETWLTELTAGVGIPGELIVNQPGYITALVRALDEVPLEVWKNWLAARVLLHAAPFLSDDFVDAHFAFYGTTLSGTPRLKERWKRGVAIVEGTMGEAVGRMYVARHFPESHKATMRELVENILAAYEQRINRLEWMSAETRARALEKLSLFTTKIGYPDRWIDYSTLKIVPGDLYGNVRRATEFETDRQLAKLGGPIDRGEWHLTPQTVNAYYMPTMNEIVFPAAILQPPFFDADADPAANYGAIGAVIGHEIGHGFDDQGSQFDGTGALHNWWTEADRMAFEALTGRLVSQYSELAPTEAPDHPVNGKFTLGENIGDLGGLGISLAAYVISLDGAEAPVLDGLTGVQRFFYSWAECWRQNIRPEEAARRIAIDPHSPNEFRCNQVVRNLDEFHSAFSVDQEDKLWLAPEERVRIW</sequence>
<protein>
    <submittedName>
        <fullName evidence="11">M13 family metallopeptidase</fullName>
    </submittedName>
</protein>
<evidence type="ECO:0000256" key="4">
    <source>
        <dbReference type="ARBA" id="ARBA00022723"/>
    </source>
</evidence>
<dbReference type="SUPFAM" id="SSF55486">
    <property type="entry name" value="Metalloproteases ('zincins'), catalytic domain"/>
    <property type="match status" value="1"/>
</dbReference>
<comment type="cofactor">
    <cofactor evidence="1">
        <name>Zn(2+)</name>
        <dbReference type="ChEBI" id="CHEBI:29105"/>
    </cofactor>
</comment>
<comment type="caution">
    <text evidence="11">The sequence shown here is derived from an EMBL/GenBank/DDBJ whole genome shotgun (WGS) entry which is preliminary data.</text>
</comment>
<organism evidence="11 12">
    <name type="scientific">Arthrobacter parietis</name>
    <dbReference type="NCBI Taxonomy" id="271434"/>
    <lineage>
        <taxon>Bacteria</taxon>
        <taxon>Bacillati</taxon>
        <taxon>Actinomycetota</taxon>
        <taxon>Actinomycetes</taxon>
        <taxon>Micrococcales</taxon>
        <taxon>Micrococcaceae</taxon>
        <taxon>Arthrobacter</taxon>
    </lineage>
</organism>
<keyword evidence="8" id="KW-0175">Coiled coil</keyword>
<keyword evidence="7" id="KW-0482">Metalloprotease</keyword>
<dbReference type="Proteomes" id="UP001500974">
    <property type="component" value="Unassembled WGS sequence"/>
</dbReference>
<keyword evidence="3" id="KW-0645">Protease</keyword>
<dbReference type="Pfam" id="PF05649">
    <property type="entry name" value="Peptidase_M13_N"/>
    <property type="match status" value="1"/>
</dbReference>
<dbReference type="InterPro" id="IPR008753">
    <property type="entry name" value="Peptidase_M13_N"/>
</dbReference>
<dbReference type="Gene3D" id="1.10.1380.10">
    <property type="entry name" value="Neutral endopeptidase , domain2"/>
    <property type="match status" value="1"/>
</dbReference>
<dbReference type="CDD" id="cd08662">
    <property type="entry name" value="M13"/>
    <property type="match status" value="1"/>
</dbReference>
<evidence type="ECO:0000259" key="10">
    <source>
        <dbReference type="Pfam" id="PF05649"/>
    </source>
</evidence>
<evidence type="ECO:0000259" key="9">
    <source>
        <dbReference type="Pfam" id="PF01431"/>
    </source>
</evidence>
<evidence type="ECO:0000313" key="12">
    <source>
        <dbReference type="Proteomes" id="UP001500974"/>
    </source>
</evidence>
<dbReference type="PANTHER" id="PTHR11733:SF167">
    <property type="entry name" value="FI17812P1-RELATED"/>
    <property type="match status" value="1"/>
</dbReference>
<dbReference type="RefSeq" id="WP_277357099.1">
    <property type="nucleotide sequence ID" value="NZ_BAAAON010000002.1"/>
</dbReference>
<dbReference type="InterPro" id="IPR018497">
    <property type="entry name" value="Peptidase_M13_C"/>
</dbReference>
<dbReference type="PANTHER" id="PTHR11733">
    <property type="entry name" value="ZINC METALLOPROTEASE FAMILY M13 NEPRILYSIN-RELATED"/>
    <property type="match status" value="1"/>
</dbReference>
<feature type="domain" description="Peptidase M13 C-terminal" evidence="9">
    <location>
        <begin position="443"/>
        <end position="646"/>
    </location>
</feature>
<reference evidence="12" key="1">
    <citation type="journal article" date="2019" name="Int. J. Syst. Evol. Microbiol.">
        <title>The Global Catalogue of Microorganisms (GCM) 10K type strain sequencing project: providing services to taxonomists for standard genome sequencing and annotation.</title>
        <authorList>
            <consortium name="The Broad Institute Genomics Platform"/>
            <consortium name="The Broad Institute Genome Sequencing Center for Infectious Disease"/>
            <person name="Wu L."/>
            <person name="Ma J."/>
        </authorList>
    </citation>
    <scope>NUCLEOTIDE SEQUENCE [LARGE SCALE GENOMIC DNA]</scope>
    <source>
        <strain evidence="12">JCM 14917</strain>
    </source>
</reference>
<dbReference type="PRINTS" id="PR00786">
    <property type="entry name" value="NEPRILYSIN"/>
</dbReference>
<gene>
    <name evidence="11" type="ORF">GCM10009784_20350</name>
</gene>
<evidence type="ECO:0000256" key="7">
    <source>
        <dbReference type="ARBA" id="ARBA00023049"/>
    </source>
</evidence>
<evidence type="ECO:0000256" key="1">
    <source>
        <dbReference type="ARBA" id="ARBA00001947"/>
    </source>
</evidence>
<accession>A0ABP5MS98</accession>
<proteinExistence type="inferred from homology"/>
<dbReference type="EMBL" id="BAAAON010000002">
    <property type="protein sequence ID" value="GAA2175934.1"/>
    <property type="molecule type" value="Genomic_DNA"/>
</dbReference>
<feature type="coiled-coil region" evidence="8">
    <location>
        <begin position="349"/>
        <end position="376"/>
    </location>
</feature>
<evidence type="ECO:0000256" key="5">
    <source>
        <dbReference type="ARBA" id="ARBA00022801"/>
    </source>
</evidence>
<dbReference type="InterPro" id="IPR000718">
    <property type="entry name" value="Peptidase_M13"/>
</dbReference>
<dbReference type="InterPro" id="IPR024079">
    <property type="entry name" value="MetalloPept_cat_dom_sf"/>
</dbReference>
<evidence type="ECO:0000313" key="11">
    <source>
        <dbReference type="EMBL" id="GAA2175934.1"/>
    </source>
</evidence>
<keyword evidence="4" id="KW-0479">Metal-binding</keyword>
<evidence type="ECO:0000256" key="3">
    <source>
        <dbReference type="ARBA" id="ARBA00022670"/>
    </source>
</evidence>
<feature type="domain" description="Peptidase M13 N-terminal" evidence="10">
    <location>
        <begin position="17"/>
        <end position="391"/>
    </location>
</feature>
<evidence type="ECO:0000256" key="8">
    <source>
        <dbReference type="SAM" id="Coils"/>
    </source>
</evidence>
<dbReference type="PROSITE" id="PS51885">
    <property type="entry name" value="NEPRILYSIN"/>
    <property type="match status" value="1"/>
</dbReference>
<evidence type="ECO:0000256" key="2">
    <source>
        <dbReference type="ARBA" id="ARBA00007357"/>
    </source>
</evidence>
<keyword evidence="5" id="KW-0378">Hydrolase</keyword>
<keyword evidence="6" id="KW-0862">Zinc</keyword>
<keyword evidence="12" id="KW-1185">Reference proteome</keyword>
<dbReference type="Gene3D" id="3.40.390.10">
    <property type="entry name" value="Collagenase (Catalytic Domain)"/>
    <property type="match status" value="1"/>
</dbReference>
<dbReference type="InterPro" id="IPR042089">
    <property type="entry name" value="Peptidase_M13_dom_2"/>
</dbReference>
<dbReference type="Pfam" id="PF01431">
    <property type="entry name" value="Peptidase_M13"/>
    <property type="match status" value="1"/>
</dbReference>
<comment type="similarity">
    <text evidence="2">Belongs to the peptidase M13 family.</text>
</comment>
<name>A0ABP5MS98_9MICC</name>
<evidence type="ECO:0000256" key="6">
    <source>
        <dbReference type="ARBA" id="ARBA00022833"/>
    </source>
</evidence>